<organism evidence="6 7">
    <name type="scientific">Microbacterium terrae</name>
    <dbReference type="NCBI Taxonomy" id="69369"/>
    <lineage>
        <taxon>Bacteria</taxon>
        <taxon>Bacillati</taxon>
        <taxon>Actinomycetota</taxon>
        <taxon>Actinomycetes</taxon>
        <taxon>Micrococcales</taxon>
        <taxon>Microbacteriaceae</taxon>
        <taxon>Microbacterium</taxon>
    </lineage>
</organism>
<evidence type="ECO:0000259" key="5">
    <source>
        <dbReference type="Pfam" id="PF00535"/>
    </source>
</evidence>
<evidence type="ECO:0000313" key="7">
    <source>
        <dbReference type="Proteomes" id="UP000033956"/>
    </source>
</evidence>
<dbReference type="GO" id="GO:0016757">
    <property type="term" value="F:glycosyltransferase activity"/>
    <property type="evidence" value="ECO:0007669"/>
    <property type="project" value="UniProtKB-KW"/>
</dbReference>
<evidence type="ECO:0000256" key="4">
    <source>
        <dbReference type="ARBA" id="ARBA00022679"/>
    </source>
</evidence>
<dbReference type="Pfam" id="PF00535">
    <property type="entry name" value="Glycos_transf_2"/>
    <property type="match status" value="1"/>
</dbReference>
<keyword evidence="4" id="KW-0808">Transferase</keyword>
<proteinExistence type="inferred from homology"/>
<keyword evidence="3" id="KW-0328">Glycosyltransferase</keyword>
<keyword evidence="7" id="KW-1185">Reference proteome</keyword>
<gene>
    <name evidence="6" type="ORF">RS81_01047</name>
</gene>
<dbReference type="Gene3D" id="3.90.550.10">
    <property type="entry name" value="Spore Coat Polysaccharide Biosynthesis Protein SpsA, Chain A"/>
    <property type="match status" value="1"/>
</dbReference>
<dbReference type="PANTHER" id="PTHR43179">
    <property type="entry name" value="RHAMNOSYLTRANSFERASE WBBL"/>
    <property type="match status" value="1"/>
</dbReference>
<dbReference type="PANTHER" id="PTHR43179:SF12">
    <property type="entry name" value="GALACTOFURANOSYLTRANSFERASE GLFT2"/>
    <property type="match status" value="1"/>
</dbReference>
<evidence type="ECO:0000256" key="1">
    <source>
        <dbReference type="ARBA" id="ARBA00004776"/>
    </source>
</evidence>
<dbReference type="PATRIC" id="fig|92835.4.peg.1069"/>
<comment type="similarity">
    <text evidence="2">Belongs to the glycosyltransferase 2 family.</text>
</comment>
<reference evidence="6 7" key="1">
    <citation type="submission" date="2015-02" db="EMBL/GenBank/DDBJ databases">
        <title>Draft genome sequences of ten Microbacterium spp. with emphasis on heavy metal contaminated environments.</title>
        <authorList>
            <person name="Corretto E."/>
        </authorList>
    </citation>
    <scope>NUCLEOTIDE SEQUENCE [LARGE SCALE GENOMIC DNA]</scope>
    <source>
        <strain evidence="6 7">DSM 12510</strain>
    </source>
</reference>
<dbReference type="SUPFAM" id="SSF53448">
    <property type="entry name" value="Nucleotide-diphospho-sugar transferases"/>
    <property type="match status" value="1"/>
</dbReference>
<sequence>MPTPPTSPVTVSVVIITYARPQYLSECLRHLREMPEQPHQIIVVDGSPDDRSRDLLSSGFAGVEYIRHSLGKGTMPESRQLGLAAATGDVVAFIDDDAYADRDWLAHLTRAYEDPTVAGVGGRADNGRPHEGNEGIGSIGRLLPNGDLTGFFAADPQRLVLVHHLLGANQSYRREVLAAIGGIRGNYPGTCLREESDICLRLIAAGHKLVFDPRVLVRHVAAPYQIGGQRFDRRYLYYSRRNHVMLLARVYGWRTRLLPRYFVTALRAQGDYFALVSRLLVKGTGSDGAPASVSRRMTSPIILTRSAVEVAGLVAGIWAGIDGRRRDRRAGVATP</sequence>
<dbReference type="Proteomes" id="UP000033956">
    <property type="component" value="Unassembled WGS sequence"/>
</dbReference>
<dbReference type="InterPro" id="IPR001173">
    <property type="entry name" value="Glyco_trans_2-like"/>
</dbReference>
<dbReference type="AlphaFoldDB" id="A0A0M2H8I1"/>
<dbReference type="RefSeq" id="WP_045275006.1">
    <property type="nucleotide sequence ID" value="NZ_BAAAUP010000003.1"/>
</dbReference>
<dbReference type="EMBL" id="JYIZ01000040">
    <property type="protein sequence ID" value="KJL42706.1"/>
    <property type="molecule type" value="Genomic_DNA"/>
</dbReference>
<comment type="pathway">
    <text evidence="1">Cell wall biogenesis; cell wall polysaccharide biosynthesis.</text>
</comment>
<name>A0A0M2H8I1_9MICO</name>
<dbReference type="STRING" id="92835.RS81_01047"/>
<feature type="domain" description="Glycosyltransferase 2-like" evidence="5">
    <location>
        <begin position="12"/>
        <end position="179"/>
    </location>
</feature>
<protein>
    <submittedName>
        <fullName evidence="6">N-glycosyltransferase</fullName>
    </submittedName>
</protein>
<evidence type="ECO:0000256" key="3">
    <source>
        <dbReference type="ARBA" id="ARBA00022676"/>
    </source>
</evidence>
<evidence type="ECO:0000313" key="6">
    <source>
        <dbReference type="EMBL" id="KJL42706.1"/>
    </source>
</evidence>
<comment type="caution">
    <text evidence="6">The sequence shown here is derived from an EMBL/GenBank/DDBJ whole genome shotgun (WGS) entry which is preliminary data.</text>
</comment>
<dbReference type="InterPro" id="IPR029044">
    <property type="entry name" value="Nucleotide-diphossugar_trans"/>
</dbReference>
<accession>A0A0M2H8I1</accession>
<evidence type="ECO:0000256" key="2">
    <source>
        <dbReference type="ARBA" id="ARBA00006739"/>
    </source>
</evidence>